<reference evidence="2 3" key="1">
    <citation type="submission" date="2016-10" db="EMBL/GenBank/DDBJ databases">
        <title>Silvanigrella aquatica sp. nov., isolated from a freshwater lake located in the Black Forest, Germany, description of Silvanigrellaceae fam. nov., Silvanigrellales ord. nov., reclassification of the order Bdellovibrionales in the class Oligoflexia, reclassification of the families Bacteriovoracaceae and Halobacteriovoraceae in the new order Bacteriovoracales ord. nov., and reclassification of the family Pseudobacteriovoracaceae in the order Oligoflexiales.</title>
        <authorList>
            <person name="Hahn M.W."/>
            <person name="Schmidt J."/>
            <person name="Koll U."/>
            <person name="Rohde M."/>
            <person name="Verbag S."/>
            <person name="Pitt A."/>
            <person name="Nakai R."/>
            <person name="Naganuma T."/>
            <person name="Lang E."/>
        </authorList>
    </citation>
    <scope>NUCLEOTIDE SEQUENCE [LARGE SCALE GENOMIC DNA]</scope>
    <source>
        <strain evidence="2 3">MWH-Nonnen-W8red</strain>
    </source>
</reference>
<evidence type="ECO:0000313" key="3">
    <source>
        <dbReference type="Proteomes" id="UP000184731"/>
    </source>
</evidence>
<dbReference type="STRING" id="1915309.AXG55_03245"/>
<keyword evidence="1" id="KW-0812">Transmembrane</keyword>
<feature type="transmembrane region" description="Helical" evidence="1">
    <location>
        <begin position="81"/>
        <end position="102"/>
    </location>
</feature>
<proteinExistence type="predicted"/>
<dbReference type="OrthoDB" id="5294791at2"/>
<dbReference type="KEGG" id="saqi:AXG55_03245"/>
<protein>
    <recommendedName>
        <fullName evidence="4">Lysine transporter LysE</fullName>
    </recommendedName>
</protein>
<evidence type="ECO:0008006" key="4">
    <source>
        <dbReference type="Google" id="ProtNLM"/>
    </source>
</evidence>
<feature type="transmembrane region" description="Helical" evidence="1">
    <location>
        <begin position="164"/>
        <end position="183"/>
    </location>
</feature>
<dbReference type="RefSeq" id="WP_148696695.1">
    <property type="nucleotide sequence ID" value="NZ_CP017834.1"/>
</dbReference>
<accession>A0A1L4CYE6</accession>
<feature type="transmembrane region" description="Helical" evidence="1">
    <location>
        <begin position="6"/>
        <end position="33"/>
    </location>
</feature>
<feature type="transmembrane region" description="Helical" evidence="1">
    <location>
        <begin position="45"/>
        <end position="65"/>
    </location>
</feature>
<feature type="transmembrane region" description="Helical" evidence="1">
    <location>
        <begin position="132"/>
        <end position="152"/>
    </location>
</feature>
<dbReference type="Proteomes" id="UP000184731">
    <property type="component" value="Chromosome"/>
</dbReference>
<evidence type="ECO:0000313" key="2">
    <source>
        <dbReference type="EMBL" id="APJ02981.1"/>
    </source>
</evidence>
<keyword evidence="3" id="KW-1185">Reference proteome</keyword>
<keyword evidence="1" id="KW-0472">Membrane</keyword>
<name>A0A1L4CYE6_9BACT</name>
<evidence type="ECO:0000256" key="1">
    <source>
        <dbReference type="SAM" id="Phobius"/>
    </source>
</evidence>
<dbReference type="AlphaFoldDB" id="A0A1L4CYE6"/>
<organism evidence="2 3">
    <name type="scientific">Silvanigrella aquatica</name>
    <dbReference type="NCBI Taxonomy" id="1915309"/>
    <lineage>
        <taxon>Bacteria</taxon>
        <taxon>Pseudomonadati</taxon>
        <taxon>Bdellovibrionota</taxon>
        <taxon>Oligoflexia</taxon>
        <taxon>Silvanigrellales</taxon>
        <taxon>Silvanigrellaceae</taxon>
        <taxon>Silvanigrella</taxon>
    </lineage>
</organism>
<sequence length="227" mass="25893">MEVGVLIIFFMTAMLGGIVSTVPPGPLNIRLLIFFLKKEKSKLSAFQSGIILADIGCCFITNLMAQKTLQTSFFLSIEKKYLFITQILFILMLLLMGFRYIISSKAYESKSNSIPDVLSYEKKNHGKLLRHFLEGVVGTLTIPSLLPFWYLWWMGQNFAYKPPIYLVAISIALGVYFGDLLIFKTYRFFAGRVQDKMLCINVVRIEVIVGYIFLLFASALFLKIFLS</sequence>
<dbReference type="EMBL" id="CP017834">
    <property type="protein sequence ID" value="APJ02981.1"/>
    <property type="molecule type" value="Genomic_DNA"/>
</dbReference>
<feature type="transmembrane region" description="Helical" evidence="1">
    <location>
        <begin position="203"/>
        <end position="226"/>
    </location>
</feature>
<gene>
    <name evidence="2" type="ORF">AXG55_03245</name>
</gene>
<keyword evidence="1" id="KW-1133">Transmembrane helix</keyword>